<feature type="non-terminal residue" evidence="2">
    <location>
        <position position="1"/>
    </location>
</feature>
<evidence type="ECO:0000313" key="2">
    <source>
        <dbReference type="EMBL" id="KYN13956.1"/>
    </source>
</evidence>
<feature type="region of interest" description="Disordered" evidence="1">
    <location>
        <begin position="46"/>
        <end position="70"/>
    </location>
</feature>
<sequence length="103" mass="11463">EWTKSGVSVEREGKMKTMEIKENEDSTAREFAALEVKVETIWWRDRNTATGDGGDGSGDAVENGRGGGEGGRAWYFGFISSFMPRMREGRGQEGHGRMENEAR</sequence>
<dbReference type="Proteomes" id="UP000078492">
    <property type="component" value="Unassembled WGS sequence"/>
</dbReference>
<keyword evidence="3" id="KW-1185">Reference proteome</keyword>
<proteinExistence type="predicted"/>
<dbReference type="AlphaFoldDB" id="A0A195DM96"/>
<accession>A0A195DM96</accession>
<evidence type="ECO:0000256" key="1">
    <source>
        <dbReference type="SAM" id="MobiDB-lite"/>
    </source>
</evidence>
<dbReference type="EMBL" id="KQ980734">
    <property type="protein sequence ID" value="KYN13956.1"/>
    <property type="molecule type" value="Genomic_DNA"/>
</dbReference>
<organism evidence="2 3">
    <name type="scientific">Trachymyrmex cornetzi</name>
    <dbReference type="NCBI Taxonomy" id="471704"/>
    <lineage>
        <taxon>Eukaryota</taxon>
        <taxon>Metazoa</taxon>
        <taxon>Ecdysozoa</taxon>
        <taxon>Arthropoda</taxon>
        <taxon>Hexapoda</taxon>
        <taxon>Insecta</taxon>
        <taxon>Pterygota</taxon>
        <taxon>Neoptera</taxon>
        <taxon>Endopterygota</taxon>
        <taxon>Hymenoptera</taxon>
        <taxon>Apocrita</taxon>
        <taxon>Aculeata</taxon>
        <taxon>Formicoidea</taxon>
        <taxon>Formicidae</taxon>
        <taxon>Myrmicinae</taxon>
        <taxon>Trachymyrmex</taxon>
    </lineage>
</organism>
<reference evidence="2 3" key="1">
    <citation type="submission" date="2015-09" db="EMBL/GenBank/DDBJ databases">
        <title>Trachymyrmex cornetzi WGS genome.</title>
        <authorList>
            <person name="Nygaard S."/>
            <person name="Hu H."/>
            <person name="Boomsma J."/>
            <person name="Zhang G."/>
        </authorList>
    </citation>
    <scope>NUCLEOTIDE SEQUENCE [LARGE SCALE GENOMIC DNA]</scope>
    <source>
        <strain evidence="2">Tcor2-1</strain>
        <tissue evidence="2">Whole body</tissue>
    </source>
</reference>
<gene>
    <name evidence="2" type="ORF">ALC57_14030</name>
</gene>
<name>A0A195DM96_9HYME</name>
<protein>
    <submittedName>
        <fullName evidence="2">Uncharacterized protein</fullName>
    </submittedName>
</protein>
<evidence type="ECO:0000313" key="3">
    <source>
        <dbReference type="Proteomes" id="UP000078492"/>
    </source>
</evidence>